<evidence type="ECO:0000259" key="2">
    <source>
        <dbReference type="PROSITE" id="PS50937"/>
    </source>
</evidence>
<proteinExistence type="predicted"/>
<gene>
    <name evidence="3" type="ORF">ACFQO7_06185</name>
</gene>
<reference evidence="4" key="1">
    <citation type="journal article" date="2019" name="Int. J. Syst. Evol. Microbiol.">
        <title>The Global Catalogue of Microorganisms (GCM) 10K type strain sequencing project: providing services to taxonomists for standard genome sequencing and annotation.</title>
        <authorList>
            <consortium name="The Broad Institute Genomics Platform"/>
            <consortium name="The Broad Institute Genome Sequencing Center for Infectious Disease"/>
            <person name="Wu L."/>
            <person name="Ma J."/>
        </authorList>
    </citation>
    <scope>NUCLEOTIDE SEQUENCE [LARGE SCALE GENOMIC DNA]</scope>
    <source>
        <strain evidence="4">CGMCC 1.9106</strain>
    </source>
</reference>
<dbReference type="Pfam" id="PF13411">
    <property type="entry name" value="MerR_1"/>
    <property type="match status" value="1"/>
</dbReference>
<evidence type="ECO:0000256" key="1">
    <source>
        <dbReference type="ARBA" id="ARBA00023125"/>
    </source>
</evidence>
<dbReference type="InterPro" id="IPR009061">
    <property type="entry name" value="DNA-bd_dom_put_sf"/>
</dbReference>
<dbReference type="Gene3D" id="1.10.1660.10">
    <property type="match status" value="2"/>
</dbReference>
<keyword evidence="4" id="KW-1185">Reference proteome</keyword>
<sequence>MSEARLRPVDLARGQGLSTQAIRNYEEAGILPPAERTPSGYRVYTGLHVHALRAFAALAPAHGHQTATAIMRAVNEDAVEDALAVIDDSHLQLRTDRRTLTAVEQALRDLAGAEPAVTRSAGTFVGPLARQLGVKPATLRKWERAGVVRPSRDPATGYRVYTPADVRDARLAHQLRRGGYLLEHIAPVLDQVRAAGGVAPLEAMLADWRDRLAWRGRAMLSGAAALDAYLHERTASRLAPDVRRA</sequence>
<dbReference type="InterPro" id="IPR047057">
    <property type="entry name" value="MerR_fam"/>
</dbReference>
<comment type="caution">
    <text evidence="3">The sequence shown here is derived from an EMBL/GenBank/DDBJ whole genome shotgun (WGS) entry which is preliminary data.</text>
</comment>
<keyword evidence="1" id="KW-0238">DNA-binding</keyword>
<organism evidence="3 4">
    <name type="scientific">Catellatospora aurea</name>
    <dbReference type="NCBI Taxonomy" id="1337874"/>
    <lineage>
        <taxon>Bacteria</taxon>
        <taxon>Bacillati</taxon>
        <taxon>Actinomycetota</taxon>
        <taxon>Actinomycetes</taxon>
        <taxon>Micromonosporales</taxon>
        <taxon>Micromonosporaceae</taxon>
        <taxon>Catellatospora</taxon>
    </lineage>
</organism>
<name>A0ABW2GQ81_9ACTN</name>
<dbReference type="Proteomes" id="UP001596392">
    <property type="component" value="Unassembled WGS sequence"/>
</dbReference>
<evidence type="ECO:0000313" key="3">
    <source>
        <dbReference type="EMBL" id="MFC7242067.1"/>
    </source>
</evidence>
<protein>
    <submittedName>
        <fullName evidence="3">TioE family transcriptional regulator</fullName>
    </submittedName>
</protein>
<dbReference type="PANTHER" id="PTHR30204:SF93">
    <property type="entry name" value="HTH MERR-TYPE DOMAIN-CONTAINING PROTEIN"/>
    <property type="match status" value="1"/>
</dbReference>
<dbReference type="RefSeq" id="WP_376805496.1">
    <property type="nucleotide sequence ID" value="NZ_JBHTAC010000004.1"/>
</dbReference>
<dbReference type="SMART" id="SM00422">
    <property type="entry name" value="HTH_MERR"/>
    <property type="match status" value="2"/>
</dbReference>
<dbReference type="EMBL" id="JBHTAC010000004">
    <property type="protein sequence ID" value="MFC7242067.1"/>
    <property type="molecule type" value="Genomic_DNA"/>
</dbReference>
<dbReference type="PROSITE" id="PS50937">
    <property type="entry name" value="HTH_MERR_2"/>
    <property type="match status" value="2"/>
</dbReference>
<dbReference type="InterPro" id="IPR000551">
    <property type="entry name" value="MerR-type_HTH_dom"/>
</dbReference>
<evidence type="ECO:0000313" key="4">
    <source>
        <dbReference type="Proteomes" id="UP001596392"/>
    </source>
</evidence>
<dbReference type="PROSITE" id="PS00552">
    <property type="entry name" value="HTH_MERR_1"/>
    <property type="match status" value="1"/>
</dbReference>
<dbReference type="SUPFAM" id="SSF46955">
    <property type="entry name" value="Putative DNA-binding domain"/>
    <property type="match status" value="2"/>
</dbReference>
<dbReference type="Pfam" id="PF00376">
    <property type="entry name" value="MerR"/>
    <property type="match status" value="1"/>
</dbReference>
<feature type="domain" description="HTH merR-type" evidence="2">
    <location>
        <begin position="1"/>
        <end position="45"/>
    </location>
</feature>
<dbReference type="CDD" id="cd04773">
    <property type="entry name" value="HTH_TioE_rpt2"/>
    <property type="match status" value="1"/>
</dbReference>
<accession>A0ABW2GQ81</accession>
<dbReference type="PANTHER" id="PTHR30204">
    <property type="entry name" value="REDOX-CYCLING DRUG-SENSING TRANSCRIPTIONAL ACTIVATOR SOXR"/>
    <property type="match status" value="1"/>
</dbReference>
<feature type="domain" description="HTH merR-type" evidence="2">
    <location>
        <begin position="125"/>
        <end position="191"/>
    </location>
</feature>